<evidence type="ECO:0000259" key="3">
    <source>
        <dbReference type="Pfam" id="PF18962"/>
    </source>
</evidence>
<feature type="signal peptide" evidence="2">
    <location>
        <begin position="1"/>
        <end position="19"/>
    </location>
</feature>
<keyword evidence="5" id="KW-1185">Reference proteome</keyword>
<dbReference type="InterPro" id="IPR019026">
    <property type="entry name" value="Peptidase_M64_IgA"/>
</dbReference>
<dbReference type="AlphaFoldDB" id="A0A368P9L5"/>
<protein>
    <submittedName>
        <fullName evidence="4">T9SS C-terminal target domain-containing protein</fullName>
    </submittedName>
</protein>
<dbReference type="EMBL" id="QPIG01000001">
    <property type="protein sequence ID" value="RCU58814.1"/>
    <property type="molecule type" value="Genomic_DNA"/>
</dbReference>
<dbReference type="RefSeq" id="WP_072349834.1">
    <property type="nucleotide sequence ID" value="NZ_JAWVXR010000003.1"/>
</dbReference>
<dbReference type="InterPro" id="IPR026444">
    <property type="entry name" value="Secre_tail"/>
</dbReference>
<evidence type="ECO:0000256" key="2">
    <source>
        <dbReference type="SAM" id="SignalP"/>
    </source>
</evidence>
<sequence length="464" mass="52168">MKKLLLLLLLISNLHLVFSQQYDVQAIKLSGDDDKRINLVIISEGYQSSEFSNFETDATNFMNAMFGQEPFASYENYFNVYIIKVPSLESGASHPGTAYDENQYNVPTQTVDNHFGTTYDSYDIHRLLYTMNQGAISTVLANNFPQYDQALILVNSPYYGGSGGEFPITSTGQYAEEIAIHELGHSFADLKDEYYPGDNQVAEAANMTQETNPNSVKWKNWMGVNGIGIYPHGTTGISATWYRPHQTCLMRYVGYNYPFCAVCKERIIEKIHDLVSPIDSYTPAENTISELTYPIEFQLNTIQTLPTNTLETTWTLNGNYLAENTETVTLEENDLVENSNNTLTVVVHDANTQINIDSHETTHVSTVTWVIDNTLGVHDIQENDYSLTMYPNPSRDFVNITLENSLSKDVVVEIISIEGRSIQTVNLLNNQNSQIDISSLSQGVYITNFYSEGVLIATKKLVKN</sequence>
<dbReference type="GO" id="GO:0008237">
    <property type="term" value="F:metallopeptidase activity"/>
    <property type="evidence" value="ECO:0007669"/>
    <property type="project" value="InterPro"/>
</dbReference>
<comment type="caution">
    <text evidence="4">The sequence shown here is derived from an EMBL/GenBank/DDBJ whole genome shotgun (WGS) entry which is preliminary data.</text>
</comment>
<dbReference type="InterPro" id="IPR024079">
    <property type="entry name" value="MetalloPept_cat_dom_sf"/>
</dbReference>
<keyword evidence="1 2" id="KW-0732">Signal</keyword>
<dbReference type="Pfam" id="PF09471">
    <property type="entry name" value="Peptidase_M64"/>
    <property type="match status" value="1"/>
</dbReference>
<dbReference type="OrthoDB" id="127762at2"/>
<proteinExistence type="predicted"/>
<accession>A0A368P9L5</accession>
<dbReference type="Gene3D" id="3.40.390.10">
    <property type="entry name" value="Collagenase (Catalytic Domain)"/>
    <property type="match status" value="1"/>
</dbReference>
<evidence type="ECO:0000313" key="5">
    <source>
        <dbReference type="Proteomes" id="UP000252249"/>
    </source>
</evidence>
<dbReference type="NCBIfam" id="TIGR04183">
    <property type="entry name" value="Por_Secre_tail"/>
    <property type="match status" value="1"/>
</dbReference>
<feature type="chain" id="PRO_5016952233" evidence="2">
    <location>
        <begin position="20"/>
        <end position="464"/>
    </location>
</feature>
<reference evidence="4 5" key="1">
    <citation type="submission" date="2018-07" db="EMBL/GenBank/DDBJ databases">
        <title>Oceanihabitans testaceum sp. nov., isolated from marine sediment.</title>
        <authorList>
            <person name="Li C.-M."/>
        </authorList>
    </citation>
    <scope>NUCLEOTIDE SEQUENCE [LARGE SCALE GENOMIC DNA]</scope>
    <source>
        <strain evidence="4 5">S9-10</strain>
    </source>
</reference>
<feature type="domain" description="Secretion system C-terminal sorting" evidence="3">
    <location>
        <begin position="389"/>
        <end position="461"/>
    </location>
</feature>
<evidence type="ECO:0000313" key="4">
    <source>
        <dbReference type="EMBL" id="RCU58814.1"/>
    </source>
</evidence>
<gene>
    <name evidence="4" type="ORF">DU428_05445</name>
</gene>
<dbReference type="Proteomes" id="UP000252249">
    <property type="component" value="Unassembled WGS sequence"/>
</dbReference>
<dbReference type="Pfam" id="PF18962">
    <property type="entry name" value="Por_Secre_tail"/>
    <property type="match status" value="1"/>
</dbReference>
<name>A0A368P9L5_9FLAO</name>
<organism evidence="4 5">
    <name type="scientific">Oceanihabitans sediminis</name>
    <dbReference type="NCBI Taxonomy" id="1812012"/>
    <lineage>
        <taxon>Bacteria</taxon>
        <taxon>Pseudomonadati</taxon>
        <taxon>Bacteroidota</taxon>
        <taxon>Flavobacteriia</taxon>
        <taxon>Flavobacteriales</taxon>
        <taxon>Flavobacteriaceae</taxon>
        <taxon>Oceanihabitans</taxon>
    </lineage>
</organism>
<evidence type="ECO:0000256" key="1">
    <source>
        <dbReference type="ARBA" id="ARBA00022729"/>
    </source>
</evidence>